<comment type="caution">
    <text evidence="7">The sequence shown here is derived from an EMBL/GenBank/DDBJ whole genome shotgun (WGS) entry which is preliminary data.</text>
</comment>
<proteinExistence type="predicted"/>
<feature type="transmembrane region" description="Helical" evidence="5">
    <location>
        <begin position="24"/>
        <end position="44"/>
    </location>
</feature>
<evidence type="ECO:0000256" key="2">
    <source>
        <dbReference type="ARBA" id="ARBA00022692"/>
    </source>
</evidence>
<feature type="transmembrane region" description="Helical" evidence="5">
    <location>
        <begin position="298"/>
        <end position="322"/>
    </location>
</feature>
<gene>
    <name evidence="7" type="ORF">FE257_000593</name>
</gene>
<reference evidence="7" key="1">
    <citation type="journal article" date="2019" name="Beilstein J. Org. Chem.">
        <title>Nanangenines: drimane sesquiterpenoids as the dominant metabolite cohort of a novel Australian fungus, Aspergillus nanangensis.</title>
        <authorList>
            <person name="Lacey H.J."/>
            <person name="Gilchrist C.L.M."/>
            <person name="Crombie A."/>
            <person name="Kalaitzis J.A."/>
            <person name="Vuong D."/>
            <person name="Rutledge P.J."/>
            <person name="Turner P."/>
            <person name="Pitt J.I."/>
            <person name="Lacey E."/>
            <person name="Chooi Y.H."/>
            <person name="Piggott A.M."/>
        </authorList>
    </citation>
    <scope>NUCLEOTIDE SEQUENCE</scope>
    <source>
        <strain evidence="7">MST-FP2251</strain>
    </source>
</reference>
<dbReference type="AlphaFoldDB" id="A0AAD4CFC2"/>
<evidence type="ECO:0000313" key="7">
    <source>
        <dbReference type="EMBL" id="KAF9885233.1"/>
    </source>
</evidence>
<keyword evidence="2 5" id="KW-0812">Transmembrane</keyword>
<dbReference type="EMBL" id="VCAU01000100">
    <property type="protein sequence ID" value="KAF9885233.1"/>
    <property type="molecule type" value="Genomic_DNA"/>
</dbReference>
<feature type="transmembrane region" description="Helical" evidence="5">
    <location>
        <begin position="114"/>
        <end position="137"/>
    </location>
</feature>
<keyword evidence="8" id="KW-1185">Reference proteome</keyword>
<dbReference type="SUPFAM" id="SSF103473">
    <property type="entry name" value="MFS general substrate transporter"/>
    <property type="match status" value="1"/>
</dbReference>
<sequence>METKQENSLSAPPHTIFDTRQKRLIVATVTCAGTFSLLVSNIYFPAMPAIADDLNVSTELVSLTVTSFLIFQGLAPSVWGPLSDVKGRRVAYTLTLLLSLAASIGLAVTNNYPALLILRCLLAAGCASTTSIGSGVVGDITTSADRGGYMGVFQGGSLISIAVGPVIGGAMSGSPGLGWHGIFWFLAIYTGVLLLSILVLLPETLRLLVSNGSHSPGAKFNQYPLKLYQRLTTIEWQAEKSPENVVPPRIDMLGPVRILFTRYSAPIILFFSVYYATWQMTMTAMSSLFKERYGMTELQIGLAFIANGVGAIIGTIGSGKLLNKDFNRVEARFRAQNATTPQAPFAATTAYTPGFPLETARLRMMPIYALLQCMSILLYGWTVHFSDKVPIAIPIIATFITGWTAVSNQSITTTYLVDIFPGRNAASTAALNITRCLMAAGGTAAVTPLIDACGIGWTFTICVAVQAVALVGLAVQWRFAGKWRARQFARVDS</sequence>
<evidence type="ECO:0000256" key="5">
    <source>
        <dbReference type="SAM" id="Phobius"/>
    </source>
</evidence>
<feature type="transmembrane region" description="Helical" evidence="5">
    <location>
        <begin position="149"/>
        <end position="170"/>
    </location>
</feature>
<dbReference type="Proteomes" id="UP001194746">
    <property type="component" value="Unassembled WGS sequence"/>
</dbReference>
<organism evidence="7 8">
    <name type="scientific">Aspergillus nanangensis</name>
    <dbReference type="NCBI Taxonomy" id="2582783"/>
    <lineage>
        <taxon>Eukaryota</taxon>
        <taxon>Fungi</taxon>
        <taxon>Dikarya</taxon>
        <taxon>Ascomycota</taxon>
        <taxon>Pezizomycotina</taxon>
        <taxon>Eurotiomycetes</taxon>
        <taxon>Eurotiomycetidae</taxon>
        <taxon>Eurotiales</taxon>
        <taxon>Aspergillaceae</taxon>
        <taxon>Aspergillus</taxon>
        <taxon>Aspergillus subgen. Circumdati</taxon>
    </lineage>
</organism>
<dbReference type="Pfam" id="PF07690">
    <property type="entry name" value="MFS_1"/>
    <property type="match status" value="1"/>
</dbReference>
<dbReference type="InterPro" id="IPR020846">
    <property type="entry name" value="MFS_dom"/>
</dbReference>
<protein>
    <recommendedName>
        <fullName evidence="6">Major facilitator superfamily (MFS) profile domain-containing protein</fullName>
    </recommendedName>
</protein>
<accession>A0AAD4CFC2</accession>
<evidence type="ECO:0000313" key="8">
    <source>
        <dbReference type="Proteomes" id="UP001194746"/>
    </source>
</evidence>
<dbReference type="InterPro" id="IPR011701">
    <property type="entry name" value="MFS"/>
</dbReference>
<evidence type="ECO:0000256" key="3">
    <source>
        <dbReference type="ARBA" id="ARBA00022989"/>
    </source>
</evidence>
<dbReference type="Gene3D" id="1.20.1250.20">
    <property type="entry name" value="MFS general substrate transporter like domains"/>
    <property type="match status" value="1"/>
</dbReference>
<reference evidence="7" key="2">
    <citation type="submission" date="2020-02" db="EMBL/GenBank/DDBJ databases">
        <authorList>
            <person name="Gilchrist C.L.M."/>
            <person name="Chooi Y.-H."/>
        </authorList>
    </citation>
    <scope>NUCLEOTIDE SEQUENCE</scope>
    <source>
        <strain evidence="7">MST-FP2251</strain>
    </source>
</reference>
<dbReference type="PANTHER" id="PTHR23502:SF151">
    <property type="entry name" value="MAJOR FACILITATOR SUPERFAMILY (MFS) PROFILE DOMAIN-CONTAINING PROTEIN"/>
    <property type="match status" value="1"/>
</dbReference>
<feature type="transmembrane region" description="Helical" evidence="5">
    <location>
        <begin position="367"/>
        <end position="385"/>
    </location>
</feature>
<dbReference type="PANTHER" id="PTHR23502">
    <property type="entry name" value="MAJOR FACILITATOR SUPERFAMILY"/>
    <property type="match status" value="1"/>
</dbReference>
<dbReference type="GO" id="GO:0005886">
    <property type="term" value="C:plasma membrane"/>
    <property type="evidence" value="ECO:0007669"/>
    <property type="project" value="TreeGrafter"/>
</dbReference>
<dbReference type="PROSITE" id="PS50850">
    <property type="entry name" value="MFS"/>
    <property type="match status" value="1"/>
</dbReference>
<name>A0AAD4CFC2_ASPNN</name>
<evidence type="ECO:0000259" key="6">
    <source>
        <dbReference type="PROSITE" id="PS50850"/>
    </source>
</evidence>
<dbReference type="Gene3D" id="1.20.1720.10">
    <property type="entry name" value="Multidrug resistance protein D"/>
    <property type="match status" value="1"/>
</dbReference>
<feature type="transmembrane region" description="Helical" evidence="5">
    <location>
        <begin position="456"/>
        <end position="480"/>
    </location>
</feature>
<keyword evidence="3 5" id="KW-1133">Transmembrane helix</keyword>
<feature type="transmembrane region" description="Helical" evidence="5">
    <location>
        <begin position="56"/>
        <end position="78"/>
    </location>
</feature>
<feature type="transmembrane region" description="Helical" evidence="5">
    <location>
        <begin position="391"/>
        <end position="417"/>
    </location>
</feature>
<keyword evidence="4 5" id="KW-0472">Membrane</keyword>
<dbReference type="InterPro" id="IPR036259">
    <property type="entry name" value="MFS_trans_sf"/>
</dbReference>
<dbReference type="GO" id="GO:0022857">
    <property type="term" value="F:transmembrane transporter activity"/>
    <property type="evidence" value="ECO:0007669"/>
    <property type="project" value="InterPro"/>
</dbReference>
<feature type="transmembrane region" description="Helical" evidence="5">
    <location>
        <begin position="90"/>
        <end position="108"/>
    </location>
</feature>
<feature type="transmembrane region" description="Helical" evidence="5">
    <location>
        <begin position="259"/>
        <end position="278"/>
    </location>
</feature>
<evidence type="ECO:0000256" key="1">
    <source>
        <dbReference type="ARBA" id="ARBA00004141"/>
    </source>
</evidence>
<feature type="transmembrane region" description="Helical" evidence="5">
    <location>
        <begin position="429"/>
        <end position="450"/>
    </location>
</feature>
<evidence type="ECO:0000256" key="4">
    <source>
        <dbReference type="ARBA" id="ARBA00023136"/>
    </source>
</evidence>
<feature type="transmembrane region" description="Helical" evidence="5">
    <location>
        <begin position="182"/>
        <end position="201"/>
    </location>
</feature>
<feature type="domain" description="Major facilitator superfamily (MFS) profile" evidence="6">
    <location>
        <begin position="25"/>
        <end position="484"/>
    </location>
</feature>
<comment type="subcellular location">
    <subcellularLocation>
        <location evidence="1">Membrane</location>
        <topology evidence="1">Multi-pass membrane protein</topology>
    </subcellularLocation>
</comment>